<dbReference type="RefSeq" id="XP_047769304.1">
    <property type="nucleotide sequence ID" value="XM_047913534.1"/>
</dbReference>
<evidence type="ECO:0000256" key="1">
    <source>
        <dbReference type="SAM" id="MobiDB-lite"/>
    </source>
</evidence>
<protein>
    <recommendedName>
        <fullName evidence="2">DUF7587 domain-containing protein</fullName>
    </recommendedName>
</protein>
<feature type="region of interest" description="Disordered" evidence="1">
    <location>
        <begin position="333"/>
        <end position="353"/>
    </location>
</feature>
<dbReference type="Pfam" id="PF24494">
    <property type="entry name" value="DUF7587"/>
    <property type="match status" value="1"/>
</dbReference>
<evidence type="ECO:0000313" key="3">
    <source>
        <dbReference type="EMBL" id="UJO24938.1"/>
    </source>
</evidence>
<reference evidence="3" key="1">
    <citation type="submission" date="2021-12" db="EMBL/GenBank/DDBJ databases">
        <authorList>
            <person name="Zaccaron A."/>
            <person name="Stergiopoulos I."/>
        </authorList>
    </citation>
    <scope>NUCLEOTIDE SEQUENCE</scope>
    <source>
        <strain evidence="3">Race5_Kim</strain>
    </source>
</reference>
<organism evidence="3 4">
    <name type="scientific">Passalora fulva</name>
    <name type="common">Tomato leaf mold</name>
    <name type="synonym">Cladosporium fulvum</name>
    <dbReference type="NCBI Taxonomy" id="5499"/>
    <lineage>
        <taxon>Eukaryota</taxon>
        <taxon>Fungi</taxon>
        <taxon>Dikarya</taxon>
        <taxon>Ascomycota</taxon>
        <taxon>Pezizomycotina</taxon>
        <taxon>Dothideomycetes</taxon>
        <taxon>Dothideomycetidae</taxon>
        <taxon>Mycosphaerellales</taxon>
        <taxon>Mycosphaerellaceae</taxon>
        <taxon>Fulvia</taxon>
    </lineage>
</organism>
<accession>A0A9Q8UWF2</accession>
<evidence type="ECO:0000259" key="2">
    <source>
        <dbReference type="Pfam" id="PF24494"/>
    </source>
</evidence>
<dbReference type="Proteomes" id="UP000756132">
    <property type="component" value="Chromosome 13"/>
</dbReference>
<reference evidence="3" key="2">
    <citation type="journal article" date="2022" name="Microb. Genom.">
        <title>A chromosome-scale genome assembly of the tomato pathogen Cladosporium fulvum reveals a compartmentalized genome architecture and the presence of a dispensable chromosome.</title>
        <authorList>
            <person name="Zaccaron A.Z."/>
            <person name="Chen L.H."/>
            <person name="Samaras A."/>
            <person name="Stergiopoulos I."/>
        </authorList>
    </citation>
    <scope>NUCLEOTIDE SEQUENCE</scope>
    <source>
        <strain evidence="3">Race5_Kim</strain>
    </source>
</reference>
<gene>
    <name evidence="3" type="ORF">CLAFUR5_14386</name>
</gene>
<feature type="compositionally biased region" description="Basic and acidic residues" evidence="1">
    <location>
        <begin position="728"/>
        <end position="737"/>
    </location>
</feature>
<feature type="region of interest" description="Disordered" evidence="1">
    <location>
        <begin position="176"/>
        <end position="211"/>
    </location>
</feature>
<dbReference type="InterPro" id="IPR056009">
    <property type="entry name" value="DUF7587"/>
</dbReference>
<name>A0A9Q8UWF2_PASFU</name>
<feature type="compositionally biased region" description="Acidic residues" evidence="1">
    <location>
        <begin position="738"/>
        <end position="753"/>
    </location>
</feature>
<feature type="region of interest" description="Disordered" evidence="1">
    <location>
        <begin position="720"/>
        <end position="753"/>
    </location>
</feature>
<evidence type="ECO:0000313" key="4">
    <source>
        <dbReference type="Proteomes" id="UP000756132"/>
    </source>
</evidence>
<proteinExistence type="predicted"/>
<feature type="compositionally biased region" description="Basic and acidic residues" evidence="1">
    <location>
        <begin position="183"/>
        <end position="193"/>
    </location>
</feature>
<dbReference type="AlphaFoldDB" id="A0A9Q8UWF2"/>
<dbReference type="KEGG" id="ffu:CLAFUR5_14386"/>
<dbReference type="OrthoDB" id="5397734at2759"/>
<feature type="domain" description="DUF7587" evidence="2">
    <location>
        <begin position="391"/>
        <end position="540"/>
    </location>
</feature>
<dbReference type="GeneID" id="71994264"/>
<keyword evidence="4" id="KW-1185">Reference proteome</keyword>
<sequence>MNLVKRSSLSYHPYLLTKLNLQRRRGFTILFCLTATFTSPNYQWSKRHTTDTDSPLFAITDNMAGGDGHRRAPLRWTYDMRLTLHILTLKRDMPWSVRTEIFDTIHAEHIEACGVTRPIRQRSLQAQCAATEKRKCKDWKKILASHQTPQQLVKVRELTAQVETIAASAITTPGECAVGPSAGERKSEAREASTDAPVSRRQTSQSKRAITPTPARGLADLNVRPTCHYRHGRLTTPTPSDEVPLSERTPIAFWDPKLTPQTAEKRTCPPKRQQTAITAGSFELSDDEIVVGDIRPKRRRVVISQPPLLRKSEVNLGGADIVRLGASTIMQPLTPPLTPRRNARKYLPKSPYHRPEDVTLGSAALQLTEREHAITREPMIPVTKEKAHPPMPALCYRYWPAEPNQLRNRETGFLARKFARCVPMYQPPPQAENVDWVDIWDHINRNEIPTPFVSVSTAFWWIIRLALKDVKQGIRNGMISIIDTTRMDRLSIFHAPPYHAQTKKKYVYPDGAQRYPGTHEYLVWREISGDAIIKTLKVSDILRFATINPIIGEALSFDLLPQRGAFETRILSELRARNVQLNSAIISGMARLAALLGLGLSDTDKLSNIVSDIIQGWAIQLQPLTSPEWAKYATTFAIQLCQSTGGELSLHHQEAKLGFLDGVRWGSSKHWNTRHSAERMRLMQKQARMIGVDDPVKILTDELDAAKVQLRMLGRQQARLLRGSSGHENGRRDVHEDNGDDGDQEIMYEDMED</sequence>
<dbReference type="EMBL" id="CP090175">
    <property type="protein sequence ID" value="UJO24938.1"/>
    <property type="molecule type" value="Genomic_DNA"/>
</dbReference>